<evidence type="ECO:0000256" key="1">
    <source>
        <dbReference type="SAM" id="SignalP"/>
    </source>
</evidence>
<gene>
    <name evidence="2" type="ORF">HQ394_11415</name>
</gene>
<evidence type="ECO:0000313" key="3">
    <source>
        <dbReference type="Proteomes" id="UP000516369"/>
    </source>
</evidence>
<keyword evidence="3" id="KW-1185">Reference proteome</keyword>
<evidence type="ECO:0000313" key="2">
    <source>
        <dbReference type="EMBL" id="QNT69811.1"/>
    </source>
</evidence>
<dbReference type="KEGG" id="dvn:HQ394_11415"/>
<reference evidence="2 3" key="1">
    <citation type="submission" date="2020-05" db="EMBL/GenBank/DDBJ databases">
        <title>Complete closed genome sequence of Defluviicoccus vanus.</title>
        <authorList>
            <person name="Bessarab I."/>
            <person name="Arumugam K."/>
            <person name="Maszenan A.M."/>
            <person name="Seviour R.J."/>
            <person name="Williams R.B."/>
        </authorList>
    </citation>
    <scope>NUCLEOTIDE SEQUENCE [LARGE SCALE GENOMIC DNA]</scope>
    <source>
        <strain evidence="2 3">Ben 114</strain>
    </source>
</reference>
<accession>A0A7H1N275</accession>
<dbReference type="Gene3D" id="3.30.565.40">
    <property type="entry name" value="Fervidobacterium nodosum Rt17-B1 like"/>
    <property type="match status" value="1"/>
</dbReference>
<dbReference type="Proteomes" id="UP000516369">
    <property type="component" value="Chromosome"/>
</dbReference>
<proteinExistence type="predicted"/>
<feature type="signal peptide" evidence="1">
    <location>
        <begin position="1"/>
        <end position="22"/>
    </location>
</feature>
<sequence>MSRVADWLRAATIAVLGLTLVAATPAGGRPAAVTGFFVGTLNSSQPVSLSLRAEGDVVSGYYYYDRIGEDIPLRGAIAADGTLQLDEFGKPQLRTGHWSVRLDASDASPAVSDLNGAPVRHFSGHWQDLGSKRTLPIALDGTSPLAASPPAFRPLAAGEPPHAAISVGAISYRQAAVRRTGVQYPRLTAYQDDRILRSVNSSIDRITADFGCEGRRGQDQYFQVDAAVTYAADDVFSILGEGGYYCGGAHPEDIWPTATFDLKSGRQLAFPDLFRDYAPPTVTAILAAIIAARTAQQAVPDTASGDNAASCEELFALDNLRDTDFAFALSRDGLYLIPASWPHVVAACAEPTIVPYPRLKPFAAPGGVLARVGG</sequence>
<name>A0A7H1N275_9PROT</name>
<protein>
    <recommendedName>
        <fullName evidence="4">DUF3298 domain-containing protein</fullName>
    </recommendedName>
</protein>
<keyword evidence="1" id="KW-0732">Signal</keyword>
<evidence type="ECO:0008006" key="4">
    <source>
        <dbReference type="Google" id="ProtNLM"/>
    </source>
</evidence>
<dbReference type="AlphaFoldDB" id="A0A7H1N275"/>
<organism evidence="2 3">
    <name type="scientific">Defluviicoccus vanus</name>
    <dbReference type="NCBI Taxonomy" id="111831"/>
    <lineage>
        <taxon>Bacteria</taxon>
        <taxon>Pseudomonadati</taxon>
        <taxon>Pseudomonadota</taxon>
        <taxon>Alphaproteobacteria</taxon>
        <taxon>Rhodospirillales</taxon>
        <taxon>Rhodospirillaceae</taxon>
        <taxon>Defluviicoccus</taxon>
    </lineage>
</organism>
<feature type="chain" id="PRO_5028919877" description="DUF3298 domain-containing protein" evidence="1">
    <location>
        <begin position="23"/>
        <end position="374"/>
    </location>
</feature>
<dbReference type="EMBL" id="CP053923">
    <property type="protein sequence ID" value="QNT69811.1"/>
    <property type="molecule type" value="Genomic_DNA"/>
</dbReference>